<dbReference type="PANTHER" id="PTHR30146:SF144">
    <property type="entry name" value="LACI-FAMILY TRANSCRIPTION REGULATOR"/>
    <property type="match status" value="1"/>
</dbReference>
<dbReference type="CDD" id="cd06307">
    <property type="entry name" value="PBP1_sugar_binding"/>
    <property type="match status" value="1"/>
</dbReference>
<dbReference type="InterPro" id="IPR000843">
    <property type="entry name" value="HTH_LacI"/>
</dbReference>
<feature type="domain" description="HTH lacI-type" evidence="4">
    <location>
        <begin position="7"/>
        <end position="61"/>
    </location>
</feature>
<dbReference type="SMART" id="SM00354">
    <property type="entry name" value="HTH_LACI"/>
    <property type="match status" value="1"/>
</dbReference>
<evidence type="ECO:0000259" key="4">
    <source>
        <dbReference type="PROSITE" id="PS50932"/>
    </source>
</evidence>
<dbReference type="SUPFAM" id="SSF53822">
    <property type="entry name" value="Periplasmic binding protein-like I"/>
    <property type="match status" value="1"/>
</dbReference>
<evidence type="ECO:0000313" key="5">
    <source>
        <dbReference type="EMBL" id="QGA26026.1"/>
    </source>
</evidence>
<keyword evidence="1" id="KW-0805">Transcription regulation</keyword>
<dbReference type="PROSITE" id="PS00356">
    <property type="entry name" value="HTH_LACI_1"/>
    <property type="match status" value="1"/>
</dbReference>
<dbReference type="KEGG" id="sphe:GFH32_06710"/>
<dbReference type="AlphaFoldDB" id="A0A5Q0Q9C3"/>
<dbReference type="CDD" id="cd01392">
    <property type="entry name" value="HTH_LacI"/>
    <property type="match status" value="1"/>
</dbReference>
<keyword evidence="6" id="KW-1185">Reference proteome</keyword>
<dbReference type="GO" id="GO:0003700">
    <property type="term" value="F:DNA-binding transcription factor activity"/>
    <property type="evidence" value="ECO:0007669"/>
    <property type="project" value="TreeGrafter"/>
</dbReference>
<dbReference type="SUPFAM" id="SSF47413">
    <property type="entry name" value="lambda repressor-like DNA-binding domains"/>
    <property type="match status" value="1"/>
</dbReference>
<sequence length="351" mass="40850">MKATELSGVKEIARRANVSIATVDRVLHNRVGVALKTKEKIESIIKDMDYKPNILAKRLASKRVHRFAVLIPRECLETDYWRAPLMGIQAALNELGDFGVEITYYLFDRHDSKHFLEMSEYILAKSLDAVIVAPIFVSEANEFIKRCDERRIKYLFINSDVPCSQPLSFIGPDQWQTGRLAANLCQYIIRREDVILTLFIQNEFSSTDHIKNRIDGFESFFKEHDANREIVKHEIQAHDYATFSESFSTFLDFNDIDVIFIPNTYAYWVARYLEEKGILNLKIIGYDYTSKNLDYVKNGGIDFLICQKPLELGYKALTTLFEHFIAKRPISRVQYTPIDIVTMENFRLYKH</sequence>
<dbReference type="InterPro" id="IPR010982">
    <property type="entry name" value="Lambda_DNA-bd_dom_sf"/>
</dbReference>
<dbReference type="RefSeq" id="WP_153510476.1">
    <property type="nucleotide sequence ID" value="NZ_CP045652.1"/>
</dbReference>
<evidence type="ECO:0000313" key="6">
    <source>
        <dbReference type="Proteomes" id="UP000326921"/>
    </source>
</evidence>
<evidence type="ECO:0000256" key="1">
    <source>
        <dbReference type="ARBA" id="ARBA00023015"/>
    </source>
</evidence>
<accession>A0A5Q0Q9C3</accession>
<name>A0A5Q0Q9C3_9SPHI</name>
<keyword evidence="2" id="KW-0238">DNA-binding</keyword>
<dbReference type="GO" id="GO:0000976">
    <property type="term" value="F:transcription cis-regulatory region binding"/>
    <property type="evidence" value="ECO:0007669"/>
    <property type="project" value="TreeGrafter"/>
</dbReference>
<evidence type="ECO:0000256" key="3">
    <source>
        <dbReference type="ARBA" id="ARBA00023163"/>
    </source>
</evidence>
<keyword evidence="3" id="KW-0804">Transcription</keyword>
<dbReference type="PANTHER" id="PTHR30146">
    <property type="entry name" value="LACI-RELATED TRANSCRIPTIONAL REPRESSOR"/>
    <property type="match status" value="1"/>
</dbReference>
<dbReference type="InterPro" id="IPR028082">
    <property type="entry name" value="Peripla_BP_I"/>
</dbReference>
<reference evidence="5 6" key="1">
    <citation type="submission" date="2019-10" db="EMBL/GenBank/DDBJ databases">
        <authorList>
            <person name="Dong K."/>
        </authorList>
    </citation>
    <scope>NUCLEOTIDE SEQUENCE [LARGE SCALE GENOMIC DNA]</scope>
    <source>
        <strain evidence="6">dk4302</strain>
    </source>
</reference>
<dbReference type="Pfam" id="PF00356">
    <property type="entry name" value="LacI"/>
    <property type="match status" value="1"/>
</dbReference>
<dbReference type="Gene3D" id="3.40.50.2300">
    <property type="match status" value="2"/>
</dbReference>
<dbReference type="Proteomes" id="UP000326921">
    <property type="component" value="Chromosome"/>
</dbReference>
<dbReference type="EMBL" id="CP045652">
    <property type="protein sequence ID" value="QGA26026.1"/>
    <property type="molecule type" value="Genomic_DNA"/>
</dbReference>
<gene>
    <name evidence="5" type="ORF">GFH32_06710</name>
</gene>
<evidence type="ECO:0000256" key="2">
    <source>
        <dbReference type="ARBA" id="ARBA00023125"/>
    </source>
</evidence>
<dbReference type="Gene3D" id="1.10.260.40">
    <property type="entry name" value="lambda repressor-like DNA-binding domains"/>
    <property type="match status" value="1"/>
</dbReference>
<proteinExistence type="predicted"/>
<dbReference type="PROSITE" id="PS50932">
    <property type="entry name" value="HTH_LACI_2"/>
    <property type="match status" value="1"/>
</dbReference>
<dbReference type="Pfam" id="PF13407">
    <property type="entry name" value="Peripla_BP_4"/>
    <property type="match status" value="1"/>
</dbReference>
<protein>
    <submittedName>
        <fullName evidence="5">Substrate-binding domain-containing protein</fullName>
    </submittedName>
</protein>
<dbReference type="InterPro" id="IPR025997">
    <property type="entry name" value="SBP_2_dom"/>
</dbReference>
<organism evidence="5 6">
    <name type="scientific">Sphingobacterium zhuxiongii</name>
    <dbReference type="NCBI Taxonomy" id="2662364"/>
    <lineage>
        <taxon>Bacteria</taxon>
        <taxon>Pseudomonadati</taxon>
        <taxon>Bacteroidota</taxon>
        <taxon>Sphingobacteriia</taxon>
        <taxon>Sphingobacteriales</taxon>
        <taxon>Sphingobacteriaceae</taxon>
        <taxon>Sphingobacterium</taxon>
    </lineage>
</organism>